<dbReference type="eggNOG" id="COG2353">
    <property type="taxonomic scope" value="Bacteria"/>
</dbReference>
<feature type="transmembrane region" description="Helical" evidence="13">
    <location>
        <begin position="20"/>
        <end position="39"/>
    </location>
</feature>
<evidence type="ECO:0000256" key="10">
    <source>
        <dbReference type="ARBA" id="ARBA00023004"/>
    </source>
</evidence>
<accession>A0A1I6Y245</accession>
<feature type="domain" description="Lipid/polyisoprenoid-binding YceI-like" evidence="14">
    <location>
        <begin position="254"/>
        <end position="409"/>
    </location>
</feature>
<evidence type="ECO:0000259" key="14">
    <source>
        <dbReference type="SMART" id="SM00867"/>
    </source>
</evidence>
<keyword evidence="7" id="KW-0479">Metal-binding</keyword>
<dbReference type="EMBL" id="FPAW01000002">
    <property type="protein sequence ID" value="SFT44453.1"/>
    <property type="molecule type" value="Genomic_DNA"/>
</dbReference>
<comment type="subcellular location">
    <subcellularLocation>
        <location evidence="2">Cell membrane</location>
        <topology evidence="2">Multi-pass membrane protein</topology>
    </subcellularLocation>
</comment>
<evidence type="ECO:0000256" key="7">
    <source>
        <dbReference type="ARBA" id="ARBA00022723"/>
    </source>
</evidence>
<keyword evidence="5" id="KW-0349">Heme</keyword>
<name>A0A1I6Y245_9RHOB</name>
<comment type="cofactor">
    <cofactor evidence="1">
        <name>heme b</name>
        <dbReference type="ChEBI" id="CHEBI:60344"/>
    </cofactor>
</comment>
<evidence type="ECO:0000313" key="16">
    <source>
        <dbReference type="Proteomes" id="UP000182466"/>
    </source>
</evidence>
<gene>
    <name evidence="15" type="ORF">SAMN05216236_10231</name>
</gene>
<evidence type="ECO:0000256" key="5">
    <source>
        <dbReference type="ARBA" id="ARBA00022617"/>
    </source>
</evidence>
<dbReference type="GO" id="GO:0022904">
    <property type="term" value="P:respiratory electron transport chain"/>
    <property type="evidence" value="ECO:0007669"/>
    <property type="project" value="InterPro"/>
</dbReference>
<dbReference type="GO" id="GO:0009055">
    <property type="term" value="F:electron transfer activity"/>
    <property type="evidence" value="ECO:0007669"/>
    <property type="project" value="InterPro"/>
</dbReference>
<evidence type="ECO:0000256" key="2">
    <source>
        <dbReference type="ARBA" id="ARBA00004651"/>
    </source>
</evidence>
<protein>
    <submittedName>
        <fullName evidence="15">Cytochrome b561</fullName>
    </submittedName>
</protein>
<keyword evidence="4" id="KW-1003">Cell membrane</keyword>
<keyword evidence="9 13" id="KW-1133">Transmembrane helix</keyword>
<evidence type="ECO:0000256" key="3">
    <source>
        <dbReference type="ARBA" id="ARBA00022448"/>
    </source>
</evidence>
<dbReference type="Gene3D" id="2.40.128.110">
    <property type="entry name" value="Lipid/polyisoprenoid-binding, YceI-like"/>
    <property type="match status" value="1"/>
</dbReference>
<evidence type="ECO:0000256" key="8">
    <source>
        <dbReference type="ARBA" id="ARBA00022982"/>
    </source>
</evidence>
<dbReference type="Gene3D" id="1.20.950.20">
    <property type="entry name" value="Transmembrane di-heme cytochromes, Chain C"/>
    <property type="match status" value="1"/>
</dbReference>
<keyword evidence="11 13" id="KW-0472">Membrane</keyword>
<dbReference type="InterPro" id="IPR011577">
    <property type="entry name" value="Cyt_b561_bac/Ni-Hgenase"/>
</dbReference>
<dbReference type="SUPFAM" id="SSF101874">
    <property type="entry name" value="YceI-like"/>
    <property type="match status" value="1"/>
</dbReference>
<reference evidence="15 16" key="1">
    <citation type="submission" date="2016-10" db="EMBL/GenBank/DDBJ databases">
        <authorList>
            <person name="de Groot N.N."/>
        </authorList>
    </citation>
    <scope>NUCLEOTIDE SEQUENCE [LARGE SCALE GENOMIC DNA]</scope>
    <source>
        <strain evidence="15 16">CGMCC 1.10959</strain>
    </source>
</reference>
<evidence type="ECO:0000256" key="6">
    <source>
        <dbReference type="ARBA" id="ARBA00022692"/>
    </source>
</evidence>
<sequence>MSLGNTTARYGTVSKTLHWLTAGLILTVIPLGLIANGIAEDIRTQGITNTAAQASQAALLFSLHKTLGLTIFAVALVRIAWAVSQPKPAPLNPERWLEALTAKTVHWLLYGSLVLVPLSGWIHHAATTGFAPIWWPFGQSLPFVSVDEGTADLFARLHRLLERVLLVALGLHIVGALKHHFVDRDPTLARMWPGNGDAAISPQPLSTRHRSSLPPIIALAIWASALGVGYFTSGFFDSKTHPPTAEALGAVLSQWQVTDGTIQITITQLGSPVTGQFADWTAAITYDDIDAPGPAGSVKAQIAIGSLTLGSVTDQAKGADFLDVANHPTATFSARIDKTATGHLADGTLTLRGIALPLTLPFLLEIEGDTARMTGSTDINRLDYGVGETTADEATLGYGVHISVALTAQRQPVRN</sequence>
<proteinExistence type="inferred from homology"/>
<dbReference type="PANTHER" id="PTHR30529:SF1">
    <property type="entry name" value="CYTOCHROME B561 HOMOLOG 2"/>
    <property type="match status" value="1"/>
</dbReference>
<evidence type="ECO:0000313" key="15">
    <source>
        <dbReference type="EMBL" id="SFT44453.1"/>
    </source>
</evidence>
<evidence type="ECO:0000256" key="1">
    <source>
        <dbReference type="ARBA" id="ARBA00001970"/>
    </source>
</evidence>
<evidence type="ECO:0000256" key="11">
    <source>
        <dbReference type="ARBA" id="ARBA00023136"/>
    </source>
</evidence>
<dbReference type="STRING" id="999627.SAMN05216236_10231"/>
<dbReference type="RefSeq" id="WP_027260478.1">
    <property type="nucleotide sequence ID" value="NZ_FPAW01000002.1"/>
</dbReference>
<organism evidence="15 16">
    <name type="scientific">Sedimentitalea nanhaiensis</name>
    <dbReference type="NCBI Taxonomy" id="999627"/>
    <lineage>
        <taxon>Bacteria</taxon>
        <taxon>Pseudomonadati</taxon>
        <taxon>Pseudomonadota</taxon>
        <taxon>Alphaproteobacteria</taxon>
        <taxon>Rhodobacterales</taxon>
        <taxon>Paracoccaceae</taxon>
        <taxon>Sedimentitalea</taxon>
    </lineage>
</organism>
<dbReference type="Pfam" id="PF04264">
    <property type="entry name" value="YceI"/>
    <property type="match status" value="1"/>
</dbReference>
<keyword evidence="16" id="KW-1185">Reference proteome</keyword>
<dbReference type="SMART" id="SM00867">
    <property type="entry name" value="YceI"/>
    <property type="match status" value="1"/>
</dbReference>
<evidence type="ECO:0000256" key="12">
    <source>
        <dbReference type="ARBA" id="ARBA00037975"/>
    </source>
</evidence>
<feature type="transmembrane region" description="Helical" evidence="13">
    <location>
        <begin position="59"/>
        <end position="84"/>
    </location>
</feature>
<dbReference type="GO" id="GO:0046872">
    <property type="term" value="F:metal ion binding"/>
    <property type="evidence" value="ECO:0007669"/>
    <property type="project" value="UniProtKB-KW"/>
</dbReference>
<dbReference type="AlphaFoldDB" id="A0A1I6Y245"/>
<comment type="similarity">
    <text evidence="12">Belongs to the cytochrome b561 family.</text>
</comment>
<dbReference type="PANTHER" id="PTHR30529">
    <property type="entry name" value="CYTOCHROME B561"/>
    <property type="match status" value="1"/>
</dbReference>
<dbReference type="SUPFAM" id="SSF81342">
    <property type="entry name" value="Transmembrane di-heme cytochromes"/>
    <property type="match status" value="1"/>
</dbReference>
<dbReference type="InterPro" id="IPR016174">
    <property type="entry name" value="Di-haem_cyt_TM"/>
</dbReference>
<dbReference type="InterPro" id="IPR036761">
    <property type="entry name" value="TTHA0802/YceI-like_sf"/>
</dbReference>
<keyword evidence="6 13" id="KW-0812">Transmembrane</keyword>
<keyword evidence="10" id="KW-0408">Iron</keyword>
<dbReference type="GO" id="GO:0005886">
    <property type="term" value="C:plasma membrane"/>
    <property type="evidence" value="ECO:0007669"/>
    <property type="project" value="UniProtKB-SubCell"/>
</dbReference>
<keyword evidence="8" id="KW-0249">Electron transport</keyword>
<evidence type="ECO:0000256" key="9">
    <source>
        <dbReference type="ARBA" id="ARBA00022989"/>
    </source>
</evidence>
<keyword evidence="3" id="KW-0813">Transport</keyword>
<evidence type="ECO:0000256" key="13">
    <source>
        <dbReference type="SAM" id="Phobius"/>
    </source>
</evidence>
<evidence type="ECO:0000256" key="4">
    <source>
        <dbReference type="ARBA" id="ARBA00022475"/>
    </source>
</evidence>
<dbReference type="Proteomes" id="UP000182466">
    <property type="component" value="Unassembled WGS sequence"/>
</dbReference>
<dbReference type="OrthoDB" id="1247465at2"/>
<dbReference type="GO" id="GO:0020037">
    <property type="term" value="F:heme binding"/>
    <property type="evidence" value="ECO:0007669"/>
    <property type="project" value="TreeGrafter"/>
</dbReference>
<dbReference type="InterPro" id="IPR052168">
    <property type="entry name" value="Cytochrome_b561_oxidase"/>
</dbReference>
<dbReference type="Pfam" id="PF01292">
    <property type="entry name" value="Ni_hydr_CYTB"/>
    <property type="match status" value="1"/>
</dbReference>
<dbReference type="eggNOG" id="COG3038">
    <property type="taxonomic scope" value="Bacteria"/>
</dbReference>
<dbReference type="InterPro" id="IPR007372">
    <property type="entry name" value="Lipid/polyisoprenoid-bd_YceI"/>
</dbReference>